<keyword evidence="10 11" id="KW-0234">DNA repair</keyword>
<feature type="domain" description="RecA family profile 1" evidence="14">
    <location>
        <begin position="65"/>
        <end position="213"/>
    </location>
</feature>
<evidence type="ECO:0000259" key="14">
    <source>
        <dbReference type="PROSITE" id="PS50162"/>
    </source>
</evidence>
<dbReference type="NCBIfam" id="TIGR00416">
    <property type="entry name" value="sms"/>
    <property type="match status" value="1"/>
</dbReference>
<dbReference type="AlphaFoldDB" id="A0A7G9B7P7"/>
<feature type="region of interest" description="Lon-protease-like" evidence="11">
    <location>
        <begin position="349"/>
        <end position="453"/>
    </location>
</feature>
<dbReference type="InterPro" id="IPR041166">
    <property type="entry name" value="Rubredoxin_2"/>
</dbReference>
<comment type="similarity">
    <text evidence="11 13">Belongs to the RecA family. RadA subfamily.</text>
</comment>
<evidence type="ECO:0000256" key="2">
    <source>
        <dbReference type="ARBA" id="ARBA00022741"/>
    </source>
</evidence>
<dbReference type="KEGG" id="ohi:H8790_06155"/>
<dbReference type="GO" id="GO:0140664">
    <property type="term" value="F:ATP-dependent DNA damage sensor activity"/>
    <property type="evidence" value="ECO:0007669"/>
    <property type="project" value="InterPro"/>
</dbReference>
<evidence type="ECO:0000256" key="3">
    <source>
        <dbReference type="ARBA" id="ARBA00022763"/>
    </source>
</evidence>
<dbReference type="GO" id="GO:0000725">
    <property type="term" value="P:recombinational repair"/>
    <property type="evidence" value="ECO:0007669"/>
    <property type="project" value="UniProtKB-UniRule"/>
</dbReference>
<dbReference type="Pfam" id="PF05362">
    <property type="entry name" value="Lon_C"/>
    <property type="match status" value="1"/>
</dbReference>
<dbReference type="InterPro" id="IPR020588">
    <property type="entry name" value="RecA_ATP-bd"/>
</dbReference>
<evidence type="ECO:0000256" key="13">
    <source>
        <dbReference type="RuleBase" id="RU003555"/>
    </source>
</evidence>
<proteinExistence type="inferred from homology"/>
<dbReference type="GO" id="GO:0005829">
    <property type="term" value="C:cytosol"/>
    <property type="evidence" value="ECO:0007669"/>
    <property type="project" value="TreeGrafter"/>
</dbReference>
<keyword evidence="16" id="KW-1185">Reference proteome</keyword>
<dbReference type="InterPro" id="IPR027417">
    <property type="entry name" value="P-loop_NTPase"/>
</dbReference>
<dbReference type="GO" id="GO:0005524">
    <property type="term" value="F:ATP binding"/>
    <property type="evidence" value="ECO:0007669"/>
    <property type="project" value="UniProtKB-UniRule"/>
</dbReference>
<evidence type="ECO:0000313" key="15">
    <source>
        <dbReference type="EMBL" id="QNL45578.1"/>
    </source>
</evidence>
<dbReference type="PANTHER" id="PTHR32472">
    <property type="entry name" value="DNA REPAIR PROTEIN RADA"/>
    <property type="match status" value="1"/>
</dbReference>
<evidence type="ECO:0000256" key="6">
    <source>
        <dbReference type="ARBA" id="ARBA00022833"/>
    </source>
</evidence>
<keyword evidence="2 11" id="KW-0547">Nucleotide-binding</keyword>
<keyword evidence="6 13" id="KW-0862">Zinc</keyword>
<dbReference type="InterPro" id="IPR003593">
    <property type="entry name" value="AAA+_ATPase"/>
</dbReference>
<comment type="domain">
    <text evidence="11">The middle region has homology to RecA with ATPase motifs including the RadA KNRFG motif, while the C-terminus is homologous to Lon protease.</text>
</comment>
<sequence length="453" mass="49229">MKSKIRFYCTECGNEYPKWAGKCPACGAWNSIVEQPETRRGKTASSSSIGGVRKARPVTDLQTAEEIRFQTGIGELDRVLGGGAVRGSLVLVGGAPGIGKSTLMLQICSSLCEFSKVLYVSGEESEHQLKLRAHRLQVESDQLYVISETNLGDVLESVREEKPDVLIVDSIQTLYDEGLESPAGSVAQVKNATMSLMQLAKGENLTVFVIGHVNKEGAIAGPKVLEHMVDCVLYFEGDQRMSYRILRAAKNRFGATNEIGVFEMRNEGLIEVENPSEMLLSGRPEDAPGTCVTCVMEGARPVMAEIQALVVPSSFSTPRRTSNGFDYNRAAMLMAVLEKRAGLKVSSCDAYLNIIGGLYLDEPSADLAAVIALASSYLDQAISNDLVAIGEVGLTGELRSVNHLEQRLSEVQRLGFNRCLIPAKRREDLRIPSGLQLISAHNIGEALRAVLHR</sequence>
<dbReference type="EMBL" id="CP060490">
    <property type="protein sequence ID" value="QNL45578.1"/>
    <property type="molecule type" value="Genomic_DNA"/>
</dbReference>
<keyword evidence="7 11" id="KW-0067">ATP-binding</keyword>
<evidence type="ECO:0000313" key="16">
    <source>
        <dbReference type="Proteomes" id="UP000515960"/>
    </source>
</evidence>
<keyword evidence="3 11" id="KW-0227">DNA damage</keyword>
<evidence type="ECO:0000256" key="9">
    <source>
        <dbReference type="ARBA" id="ARBA00023125"/>
    </source>
</evidence>
<name>A0A7G9B7P7_9FIRM</name>
<feature type="short sequence motif" description="RadA KNRFG motif" evidence="11">
    <location>
        <begin position="250"/>
        <end position="254"/>
    </location>
</feature>
<keyword evidence="5" id="KW-0378">Hydrolase</keyword>
<dbReference type="RefSeq" id="WP_187334006.1">
    <property type="nucleotide sequence ID" value="NZ_CP060490.1"/>
</dbReference>
<dbReference type="FunFam" id="3.40.50.300:FF:000050">
    <property type="entry name" value="DNA repair protein RadA"/>
    <property type="match status" value="1"/>
</dbReference>
<keyword evidence="9 11" id="KW-0238">DNA-binding</keyword>
<keyword evidence="1 11" id="KW-0479">Metal-binding</keyword>
<keyword evidence="4 13" id="KW-0863">Zinc-finger</keyword>
<dbReference type="SUPFAM" id="SSF54211">
    <property type="entry name" value="Ribosomal protein S5 domain 2-like"/>
    <property type="match status" value="1"/>
</dbReference>
<dbReference type="GO" id="GO:0006508">
    <property type="term" value="P:proteolysis"/>
    <property type="evidence" value="ECO:0007669"/>
    <property type="project" value="InterPro"/>
</dbReference>
<dbReference type="InterPro" id="IPR008269">
    <property type="entry name" value="Lon_proteolytic"/>
</dbReference>
<evidence type="ECO:0000256" key="7">
    <source>
        <dbReference type="ARBA" id="ARBA00022840"/>
    </source>
</evidence>
<evidence type="ECO:0000256" key="11">
    <source>
        <dbReference type="HAMAP-Rule" id="MF_01498"/>
    </source>
</evidence>
<dbReference type="GO" id="GO:0008270">
    <property type="term" value="F:zinc ion binding"/>
    <property type="evidence" value="ECO:0007669"/>
    <property type="project" value="UniProtKB-KW"/>
</dbReference>
<dbReference type="Gene3D" id="3.40.50.300">
    <property type="entry name" value="P-loop containing nucleotide triphosphate hydrolases"/>
    <property type="match status" value="1"/>
</dbReference>
<keyword evidence="8 11" id="KW-0346">Stress response</keyword>
<dbReference type="SUPFAM" id="SSF52540">
    <property type="entry name" value="P-loop containing nucleoside triphosphate hydrolases"/>
    <property type="match status" value="1"/>
</dbReference>
<gene>
    <name evidence="11 15" type="primary">radA</name>
    <name evidence="15" type="ORF">H8790_06155</name>
</gene>
<dbReference type="GO" id="GO:0004176">
    <property type="term" value="F:ATP-dependent peptidase activity"/>
    <property type="evidence" value="ECO:0007669"/>
    <property type="project" value="InterPro"/>
</dbReference>
<dbReference type="SMART" id="SM00382">
    <property type="entry name" value="AAA"/>
    <property type="match status" value="1"/>
</dbReference>
<feature type="binding site" evidence="11">
    <location>
        <begin position="94"/>
        <end position="101"/>
    </location>
    <ligand>
        <name>ATP</name>
        <dbReference type="ChEBI" id="CHEBI:30616"/>
    </ligand>
</feature>
<evidence type="ECO:0000256" key="10">
    <source>
        <dbReference type="ARBA" id="ARBA00023204"/>
    </source>
</evidence>
<comment type="function">
    <text evidence="11">Plays a role in repairing double-strand DNA breaks, probably involving stabilizing or processing branched DNA or blocked replication forks.</text>
</comment>
<dbReference type="InterPro" id="IPR020568">
    <property type="entry name" value="Ribosomal_Su5_D2-typ_SF"/>
</dbReference>
<reference evidence="15 16" key="1">
    <citation type="submission" date="2020-08" db="EMBL/GenBank/DDBJ databases">
        <authorList>
            <person name="Liu C."/>
            <person name="Sun Q."/>
        </authorList>
    </citation>
    <scope>NUCLEOTIDE SEQUENCE [LARGE SCALE GENOMIC DNA]</scope>
    <source>
        <strain evidence="15 16">NSJ-62</strain>
    </source>
</reference>
<dbReference type="GO" id="GO:0004252">
    <property type="term" value="F:serine-type endopeptidase activity"/>
    <property type="evidence" value="ECO:0007669"/>
    <property type="project" value="InterPro"/>
</dbReference>
<evidence type="ECO:0000256" key="4">
    <source>
        <dbReference type="ARBA" id="ARBA00022771"/>
    </source>
</evidence>
<dbReference type="PANTHER" id="PTHR32472:SF10">
    <property type="entry name" value="DNA REPAIR PROTEIN RADA-LIKE PROTEIN"/>
    <property type="match status" value="1"/>
</dbReference>
<dbReference type="GO" id="GO:0003684">
    <property type="term" value="F:damaged DNA binding"/>
    <property type="evidence" value="ECO:0007669"/>
    <property type="project" value="InterPro"/>
</dbReference>
<evidence type="ECO:0000256" key="8">
    <source>
        <dbReference type="ARBA" id="ARBA00023016"/>
    </source>
</evidence>
<protein>
    <recommendedName>
        <fullName evidence="11 12">DNA repair protein RadA</fullName>
    </recommendedName>
</protein>
<dbReference type="PRINTS" id="PR01874">
    <property type="entry name" value="DNAREPAIRADA"/>
</dbReference>
<dbReference type="Pfam" id="PF18073">
    <property type="entry name" value="Zn_ribbon_LapB"/>
    <property type="match status" value="1"/>
</dbReference>
<dbReference type="Gene3D" id="3.30.230.10">
    <property type="match status" value="1"/>
</dbReference>
<comment type="function">
    <text evidence="13">DNA-dependent ATPase involved in processing of recombination intermediates, plays a role in repairing DNA breaks. Stimulates the branch migration of RecA-mediated strand transfer reactions, allowing the 3' invading strand to extend heteroduplex DNA faster. Binds ssDNA in the presence of ADP but not other nucleotides, has ATPase activity that is stimulated by ssDNA and various branched DNA structures, but inhibited by SSB. Does not have RecA's homology-searching function.</text>
</comment>
<evidence type="ECO:0000256" key="5">
    <source>
        <dbReference type="ARBA" id="ARBA00022801"/>
    </source>
</evidence>
<accession>A0A7G9B7P7</accession>
<evidence type="ECO:0000256" key="1">
    <source>
        <dbReference type="ARBA" id="ARBA00022723"/>
    </source>
</evidence>
<organism evidence="15 16">
    <name type="scientific">Oscillibacter hominis</name>
    <dbReference type="NCBI Taxonomy" id="2763056"/>
    <lineage>
        <taxon>Bacteria</taxon>
        <taxon>Bacillati</taxon>
        <taxon>Bacillota</taxon>
        <taxon>Clostridia</taxon>
        <taxon>Eubacteriales</taxon>
        <taxon>Oscillospiraceae</taxon>
        <taxon>Oscillibacter</taxon>
    </lineage>
</organism>
<dbReference type="InterPro" id="IPR014721">
    <property type="entry name" value="Ribsml_uS5_D2-typ_fold_subgr"/>
</dbReference>
<dbReference type="PROSITE" id="PS50162">
    <property type="entry name" value="RECA_2"/>
    <property type="match status" value="1"/>
</dbReference>
<dbReference type="InterPro" id="IPR004504">
    <property type="entry name" value="DNA_repair_RadA"/>
</dbReference>
<dbReference type="CDD" id="cd01121">
    <property type="entry name" value="RadA_SMS_N"/>
    <property type="match status" value="1"/>
</dbReference>
<dbReference type="HAMAP" id="MF_01498">
    <property type="entry name" value="RadA_bact"/>
    <property type="match status" value="1"/>
</dbReference>
<evidence type="ECO:0000256" key="12">
    <source>
        <dbReference type="NCBIfam" id="TIGR00416"/>
    </source>
</evidence>
<dbReference type="Proteomes" id="UP000515960">
    <property type="component" value="Chromosome"/>
</dbReference>
<dbReference type="Pfam" id="PF13481">
    <property type="entry name" value="AAA_25"/>
    <property type="match status" value="1"/>
</dbReference>